<gene>
    <name evidence="9" type="ORF">NTH_03041</name>
</gene>
<dbReference type="InterPro" id="IPR055348">
    <property type="entry name" value="DctQ"/>
</dbReference>
<evidence type="ECO:0000259" key="8">
    <source>
        <dbReference type="Pfam" id="PF04290"/>
    </source>
</evidence>
<feature type="domain" description="Tripartite ATP-independent periplasmic transporters DctQ component" evidence="8">
    <location>
        <begin position="33"/>
        <end position="165"/>
    </location>
</feature>
<feature type="transmembrane region" description="Helical" evidence="7">
    <location>
        <begin position="139"/>
        <end position="162"/>
    </location>
</feature>
<keyword evidence="10" id="KW-1185">Reference proteome</keyword>
<comment type="similarity">
    <text evidence="7">Belongs to the TRAP transporter small permease family.</text>
</comment>
<comment type="caution">
    <text evidence="7">Lacks conserved residue(s) required for the propagation of feature annotation.</text>
</comment>
<protein>
    <recommendedName>
        <fullName evidence="7">TRAP transporter small permease protein</fullName>
    </recommendedName>
</protein>
<name>A0ABY5MMD5_9HYPH</name>
<comment type="function">
    <text evidence="7">Part of the tripartite ATP-independent periplasmic (TRAP) transport system.</text>
</comment>
<evidence type="ECO:0000256" key="6">
    <source>
        <dbReference type="ARBA" id="ARBA00023136"/>
    </source>
</evidence>
<evidence type="ECO:0000256" key="5">
    <source>
        <dbReference type="ARBA" id="ARBA00022989"/>
    </source>
</evidence>
<keyword evidence="4 7" id="KW-0812">Transmembrane</keyword>
<evidence type="ECO:0000313" key="10">
    <source>
        <dbReference type="Proteomes" id="UP001342418"/>
    </source>
</evidence>
<keyword evidence="2 7" id="KW-0813">Transport</keyword>
<reference evidence="9 10" key="1">
    <citation type="submission" date="2018-07" db="EMBL/GenBank/DDBJ databases">
        <title>Genome sequence of Nitratireductor thuwali#1536.</title>
        <authorList>
            <person name="Michoud G."/>
            <person name="Merlino G."/>
            <person name="Sefrji F.O."/>
            <person name="Daffonchio D."/>
        </authorList>
    </citation>
    <scope>NUCLEOTIDE SEQUENCE [LARGE SCALE GENOMIC DNA]</scope>
    <source>
        <strain evidence="10">Nit1536</strain>
    </source>
</reference>
<evidence type="ECO:0000256" key="1">
    <source>
        <dbReference type="ARBA" id="ARBA00004651"/>
    </source>
</evidence>
<organism evidence="9 10">
    <name type="scientific">Nitratireductor thuwali</name>
    <dbReference type="NCBI Taxonomy" id="2267699"/>
    <lineage>
        <taxon>Bacteria</taxon>
        <taxon>Pseudomonadati</taxon>
        <taxon>Pseudomonadota</taxon>
        <taxon>Alphaproteobacteria</taxon>
        <taxon>Hyphomicrobiales</taxon>
        <taxon>Phyllobacteriaceae</taxon>
        <taxon>Nitratireductor</taxon>
    </lineage>
</organism>
<evidence type="ECO:0000256" key="3">
    <source>
        <dbReference type="ARBA" id="ARBA00022475"/>
    </source>
</evidence>
<evidence type="ECO:0000256" key="2">
    <source>
        <dbReference type="ARBA" id="ARBA00022448"/>
    </source>
</evidence>
<sequence length="183" mass="20027">MHVWGRGVKLSVIVPWLARGLAILGGVVLVVVTVLTVVSITGRALIVFGFGPIPGDYELVEAGVGFAVFSFLPWCQLNRGHASVDILTNLFPPRVNRAIDVISEVLMTLVIMLIAWRLYHGMLDKLSYNETTFILQFPLWWAYAASLAAAVVAVIVSVFATWQRILEYRADGGSYTLGQGGLH</sequence>
<comment type="subcellular location">
    <subcellularLocation>
        <location evidence="7">Cell inner membrane</location>
        <topology evidence="7">Multi-pass membrane protein</topology>
    </subcellularLocation>
    <subcellularLocation>
        <location evidence="1">Cell membrane</location>
        <topology evidence="1">Multi-pass membrane protein</topology>
    </subcellularLocation>
</comment>
<accession>A0ABY5MMD5</accession>
<evidence type="ECO:0000256" key="7">
    <source>
        <dbReference type="RuleBase" id="RU369079"/>
    </source>
</evidence>
<comment type="subunit">
    <text evidence="7">The complex comprises the extracytoplasmic solute receptor protein and the two transmembrane proteins.</text>
</comment>
<dbReference type="Pfam" id="PF04290">
    <property type="entry name" value="DctQ"/>
    <property type="match status" value="1"/>
</dbReference>
<evidence type="ECO:0000313" key="9">
    <source>
        <dbReference type="EMBL" id="UUP18558.1"/>
    </source>
</evidence>
<feature type="transmembrane region" description="Helical" evidence="7">
    <location>
        <begin position="98"/>
        <end position="119"/>
    </location>
</feature>
<keyword evidence="3" id="KW-1003">Cell membrane</keyword>
<keyword evidence="7" id="KW-0997">Cell inner membrane</keyword>
<evidence type="ECO:0000256" key="4">
    <source>
        <dbReference type="ARBA" id="ARBA00022692"/>
    </source>
</evidence>
<keyword evidence="5 7" id="KW-1133">Transmembrane helix</keyword>
<proteinExistence type="inferred from homology"/>
<dbReference type="Proteomes" id="UP001342418">
    <property type="component" value="Chromosome"/>
</dbReference>
<dbReference type="EMBL" id="CP030941">
    <property type="protein sequence ID" value="UUP18558.1"/>
    <property type="molecule type" value="Genomic_DNA"/>
</dbReference>
<feature type="transmembrane region" description="Helical" evidence="7">
    <location>
        <begin position="21"/>
        <end position="47"/>
    </location>
</feature>
<keyword evidence="6 7" id="KW-0472">Membrane</keyword>